<evidence type="ECO:0000256" key="10">
    <source>
        <dbReference type="PROSITE-ProRule" id="PRU00042"/>
    </source>
</evidence>
<dbReference type="FunFam" id="3.30.160.60:FF:001110">
    <property type="entry name" value="Krueppel factor 13"/>
    <property type="match status" value="1"/>
</dbReference>
<dbReference type="GO" id="GO:0005634">
    <property type="term" value="C:nucleus"/>
    <property type="evidence" value="ECO:0007669"/>
    <property type="project" value="UniProtKB-SubCell"/>
</dbReference>
<name>A0A6L2PZF6_COPFO</name>
<keyword evidence="6" id="KW-0805">Transcription regulation</keyword>
<dbReference type="OrthoDB" id="4748970at2759"/>
<feature type="domain" description="C2H2-type" evidence="12">
    <location>
        <begin position="441"/>
        <end position="470"/>
    </location>
</feature>
<evidence type="ECO:0000313" key="13">
    <source>
        <dbReference type="EMBL" id="GFG37936.1"/>
    </source>
</evidence>
<dbReference type="SUPFAM" id="SSF57667">
    <property type="entry name" value="beta-beta-alpha zinc fingers"/>
    <property type="match status" value="2"/>
</dbReference>
<keyword evidence="14" id="KW-1185">Reference proteome</keyword>
<dbReference type="Gene3D" id="3.30.160.60">
    <property type="entry name" value="Classic Zinc Finger"/>
    <property type="match status" value="3"/>
</dbReference>
<keyword evidence="5" id="KW-0862">Zinc</keyword>
<keyword evidence="4 10" id="KW-0863">Zinc-finger</keyword>
<evidence type="ECO:0000256" key="7">
    <source>
        <dbReference type="ARBA" id="ARBA00023125"/>
    </source>
</evidence>
<evidence type="ECO:0000256" key="11">
    <source>
        <dbReference type="SAM" id="MobiDB-lite"/>
    </source>
</evidence>
<evidence type="ECO:0000256" key="9">
    <source>
        <dbReference type="ARBA" id="ARBA00023242"/>
    </source>
</evidence>
<dbReference type="AlphaFoldDB" id="A0A6L2PZF6"/>
<dbReference type="GO" id="GO:0000978">
    <property type="term" value="F:RNA polymerase II cis-regulatory region sequence-specific DNA binding"/>
    <property type="evidence" value="ECO:0007669"/>
    <property type="project" value="TreeGrafter"/>
</dbReference>
<organism evidence="13 14">
    <name type="scientific">Coptotermes formosanus</name>
    <name type="common">Formosan subterranean termite</name>
    <dbReference type="NCBI Taxonomy" id="36987"/>
    <lineage>
        <taxon>Eukaryota</taxon>
        <taxon>Metazoa</taxon>
        <taxon>Ecdysozoa</taxon>
        <taxon>Arthropoda</taxon>
        <taxon>Hexapoda</taxon>
        <taxon>Insecta</taxon>
        <taxon>Pterygota</taxon>
        <taxon>Neoptera</taxon>
        <taxon>Polyneoptera</taxon>
        <taxon>Dictyoptera</taxon>
        <taxon>Blattodea</taxon>
        <taxon>Blattoidea</taxon>
        <taxon>Termitoidae</taxon>
        <taxon>Rhinotermitidae</taxon>
        <taxon>Coptotermes</taxon>
    </lineage>
</organism>
<dbReference type="GO" id="GO:0008270">
    <property type="term" value="F:zinc ion binding"/>
    <property type="evidence" value="ECO:0007669"/>
    <property type="project" value="UniProtKB-KW"/>
</dbReference>
<feature type="compositionally biased region" description="Low complexity" evidence="11">
    <location>
        <begin position="543"/>
        <end position="553"/>
    </location>
</feature>
<dbReference type="Pfam" id="PF00096">
    <property type="entry name" value="zf-C2H2"/>
    <property type="match status" value="3"/>
</dbReference>
<dbReference type="InParanoid" id="A0A6L2PZF6"/>
<dbReference type="PANTHER" id="PTHR23235">
    <property type="entry name" value="KRUEPPEL-LIKE TRANSCRIPTION FACTOR"/>
    <property type="match status" value="1"/>
</dbReference>
<feature type="region of interest" description="Disordered" evidence="11">
    <location>
        <begin position="517"/>
        <end position="553"/>
    </location>
</feature>
<evidence type="ECO:0000256" key="3">
    <source>
        <dbReference type="ARBA" id="ARBA00022737"/>
    </source>
</evidence>
<feature type="region of interest" description="Disordered" evidence="11">
    <location>
        <begin position="268"/>
        <end position="297"/>
    </location>
</feature>
<dbReference type="FunFam" id="3.30.160.60:FF:000018">
    <property type="entry name" value="Krueppel-like factor 15"/>
    <property type="match status" value="1"/>
</dbReference>
<evidence type="ECO:0000256" key="8">
    <source>
        <dbReference type="ARBA" id="ARBA00023163"/>
    </source>
</evidence>
<evidence type="ECO:0000256" key="1">
    <source>
        <dbReference type="ARBA" id="ARBA00004123"/>
    </source>
</evidence>
<keyword evidence="9" id="KW-0539">Nucleus</keyword>
<protein>
    <recommendedName>
        <fullName evidence="12">C2H2-type domain-containing protein</fullName>
    </recommendedName>
</protein>
<dbReference type="SMART" id="SM00355">
    <property type="entry name" value="ZnF_C2H2"/>
    <property type="match status" value="3"/>
</dbReference>
<dbReference type="EMBL" id="BLKM01012951">
    <property type="protein sequence ID" value="GFG37936.1"/>
    <property type="molecule type" value="Genomic_DNA"/>
</dbReference>
<gene>
    <name evidence="13" type="ORF">Cfor_05911</name>
</gene>
<reference evidence="14" key="1">
    <citation type="submission" date="2020-01" db="EMBL/GenBank/DDBJ databases">
        <title>Draft genome sequence of the Termite Coptotermes fromosanus.</title>
        <authorList>
            <person name="Itakura S."/>
            <person name="Yosikawa Y."/>
            <person name="Umezawa K."/>
        </authorList>
    </citation>
    <scope>NUCLEOTIDE SEQUENCE [LARGE SCALE GENOMIC DNA]</scope>
</reference>
<feature type="non-terminal residue" evidence="13">
    <location>
        <position position="553"/>
    </location>
</feature>
<evidence type="ECO:0000256" key="5">
    <source>
        <dbReference type="ARBA" id="ARBA00022833"/>
    </source>
</evidence>
<keyword evidence="7" id="KW-0238">DNA-binding</keyword>
<dbReference type="PROSITE" id="PS00028">
    <property type="entry name" value="ZINC_FINGER_C2H2_1"/>
    <property type="match status" value="3"/>
</dbReference>
<dbReference type="PROSITE" id="PS50157">
    <property type="entry name" value="ZINC_FINGER_C2H2_2"/>
    <property type="match status" value="3"/>
</dbReference>
<dbReference type="InterPro" id="IPR036236">
    <property type="entry name" value="Znf_C2H2_sf"/>
</dbReference>
<keyword evidence="2" id="KW-0479">Metal-binding</keyword>
<evidence type="ECO:0000256" key="2">
    <source>
        <dbReference type="ARBA" id="ARBA00022723"/>
    </source>
</evidence>
<accession>A0A6L2PZF6</accession>
<dbReference type="PANTHER" id="PTHR23235:SF164">
    <property type="entry name" value="C2H2-TYPE DOMAIN-CONTAINING PROTEIN"/>
    <property type="match status" value="1"/>
</dbReference>
<dbReference type="FunFam" id="3.30.160.60:FF:002639">
    <property type="entry name" value="Kruppel-Like Factor (Zinc finger protein)"/>
    <property type="match status" value="1"/>
</dbReference>
<feature type="domain" description="C2H2-type" evidence="12">
    <location>
        <begin position="471"/>
        <end position="500"/>
    </location>
</feature>
<dbReference type="InterPro" id="IPR013087">
    <property type="entry name" value="Znf_C2H2_type"/>
</dbReference>
<feature type="domain" description="C2H2-type" evidence="12">
    <location>
        <begin position="501"/>
        <end position="528"/>
    </location>
</feature>
<keyword evidence="8" id="KW-0804">Transcription</keyword>
<evidence type="ECO:0000256" key="4">
    <source>
        <dbReference type="ARBA" id="ARBA00022771"/>
    </source>
</evidence>
<keyword evidence="3" id="KW-0677">Repeat</keyword>
<dbReference type="Proteomes" id="UP000502823">
    <property type="component" value="Unassembled WGS sequence"/>
</dbReference>
<proteinExistence type="predicted"/>
<evidence type="ECO:0000313" key="14">
    <source>
        <dbReference type="Proteomes" id="UP000502823"/>
    </source>
</evidence>
<dbReference type="GO" id="GO:0000981">
    <property type="term" value="F:DNA-binding transcription factor activity, RNA polymerase II-specific"/>
    <property type="evidence" value="ECO:0007669"/>
    <property type="project" value="TreeGrafter"/>
</dbReference>
<evidence type="ECO:0000259" key="12">
    <source>
        <dbReference type="PROSITE" id="PS50157"/>
    </source>
</evidence>
<comment type="caution">
    <text evidence="13">The sequence shown here is derived from an EMBL/GenBank/DDBJ whole genome shotgun (WGS) entry which is preliminary data.</text>
</comment>
<feature type="compositionally biased region" description="Low complexity" evidence="11">
    <location>
        <begin position="287"/>
        <end position="297"/>
    </location>
</feature>
<comment type="subcellular location">
    <subcellularLocation>
        <location evidence="1">Nucleus</location>
    </subcellularLocation>
</comment>
<sequence>MASFLYAGAQNVAFQGVPKCCQLDLVALKLRKLPDIVVAGVDVFDVEETQSVPWVHKNLRLVRDFCNRTQARTNSARLAAAEYSPGELDAMKALLPFTNEITHNNKRKFITNYHDEKDILAPGLPTPQPSDSESEDTIADLPLRKRACSQLNTADCQLDKLPHASTPPRTPSPVVPVTCMPVSVIMKINKDGTFSPYAGKVDAEEEGNHECKKCGQEETRQKGVAIIPRDCGACVAERAASADPCEGNILKSLKYKMSSKKELIFVNSKDTNRESTDAPNKSAHTVPASFPSLSSIPSLPQNAQGILRSQMNLSHYSLTTSISQNNPPVAIAPKLAVGLPPPRPVFPLVSVPCPTNNVKQGSEKNTTQAVILTGGTLIPVTAATPQPGPASPQTSVTHIVLTPQTQKDAKLCPATSIVLFAAAQQQNKEAPPGVDARRRVYECDYPGCGKNYFKSSHLKAHMRTHTGEKPFACQWDRCGRRFSRSDELSRHKRTHTGEKKFGCSVCSRRFMRSDHLAKHVKRHAREAGPRARAPLPPPPPQPLQLSLVLPQPT</sequence>
<evidence type="ECO:0000256" key="6">
    <source>
        <dbReference type="ARBA" id="ARBA00023015"/>
    </source>
</evidence>